<proteinExistence type="predicted"/>
<name>A0ABD1HTK6_SALDI</name>
<dbReference type="PANTHER" id="PTHR38925">
    <property type="entry name" value="PROTEIN, PUTATIVE-RELATED"/>
    <property type="match status" value="1"/>
</dbReference>
<evidence type="ECO:0000256" key="1">
    <source>
        <dbReference type="SAM" id="Phobius"/>
    </source>
</evidence>
<keyword evidence="1" id="KW-1133">Transmembrane helix</keyword>
<dbReference type="EMBL" id="JBEAFC010000004">
    <property type="protein sequence ID" value="KAL1559776.1"/>
    <property type="molecule type" value="Genomic_DNA"/>
</dbReference>
<keyword evidence="3" id="KW-1185">Reference proteome</keyword>
<reference evidence="2 3" key="1">
    <citation type="submission" date="2024-06" db="EMBL/GenBank/DDBJ databases">
        <title>A chromosome level genome sequence of Diviner's sage (Salvia divinorum).</title>
        <authorList>
            <person name="Ford S.A."/>
            <person name="Ro D.-K."/>
            <person name="Ness R.W."/>
            <person name="Phillips M.A."/>
        </authorList>
    </citation>
    <scope>NUCLEOTIDE SEQUENCE [LARGE SCALE GENOMIC DNA]</scope>
    <source>
        <strain evidence="2">SAF-2024a</strain>
        <tissue evidence="2">Leaf</tissue>
    </source>
</reference>
<dbReference type="Proteomes" id="UP001567538">
    <property type="component" value="Unassembled WGS sequence"/>
</dbReference>
<dbReference type="PANTHER" id="PTHR38925:SF1">
    <property type="entry name" value="PROTEIN, PUTATIVE-RELATED"/>
    <property type="match status" value="1"/>
</dbReference>
<organism evidence="2 3">
    <name type="scientific">Salvia divinorum</name>
    <name type="common">Maria pastora</name>
    <name type="synonym">Diviner's sage</name>
    <dbReference type="NCBI Taxonomy" id="28513"/>
    <lineage>
        <taxon>Eukaryota</taxon>
        <taxon>Viridiplantae</taxon>
        <taxon>Streptophyta</taxon>
        <taxon>Embryophyta</taxon>
        <taxon>Tracheophyta</taxon>
        <taxon>Spermatophyta</taxon>
        <taxon>Magnoliopsida</taxon>
        <taxon>eudicotyledons</taxon>
        <taxon>Gunneridae</taxon>
        <taxon>Pentapetalae</taxon>
        <taxon>asterids</taxon>
        <taxon>lamiids</taxon>
        <taxon>Lamiales</taxon>
        <taxon>Lamiaceae</taxon>
        <taxon>Nepetoideae</taxon>
        <taxon>Mentheae</taxon>
        <taxon>Salviinae</taxon>
        <taxon>Salvia</taxon>
        <taxon>Salvia subgen. Calosphace</taxon>
    </lineage>
</organism>
<sequence length="112" mass="12342">MGFPVVVPLAKLGLAAGATPGLAPLLTTALLWPFVLKFAFSFRPLRETCLDMADSLRLFLFQMSQIAFEGGGADGGGPRWQRALRLVYERLVHVRRTQSDEETLLALSMHVL</sequence>
<gene>
    <name evidence="2" type="ORF">AAHA92_10080</name>
</gene>
<keyword evidence="1" id="KW-0472">Membrane</keyword>
<accession>A0ABD1HTK6</accession>
<evidence type="ECO:0000313" key="3">
    <source>
        <dbReference type="Proteomes" id="UP001567538"/>
    </source>
</evidence>
<feature type="transmembrane region" description="Helical" evidence="1">
    <location>
        <begin position="12"/>
        <end position="36"/>
    </location>
</feature>
<keyword evidence="1" id="KW-0812">Transmembrane</keyword>
<dbReference type="AlphaFoldDB" id="A0ABD1HTK6"/>
<protein>
    <submittedName>
        <fullName evidence="2">Uncharacterized protein</fullName>
    </submittedName>
</protein>
<comment type="caution">
    <text evidence="2">The sequence shown here is derived from an EMBL/GenBank/DDBJ whole genome shotgun (WGS) entry which is preliminary data.</text>
</comment>
<evidence type="ECO:0000313" key="2">
    <source>
        <dbReference type="EMBL" id="KAL1559776.1"/>
    </source>
</evidence>